<dbReference type="EMBL" id="BBMN01000002">
    <property type="protein sequence ID" value="GAL03562.1"/>
    <property type="molecule type" value="Genomic_DNA"/>
</dbReference>
<evidence type="ECO:0000313" key="2">
    <source>
        <dbReference type="EMBL" id="GAL03562.1"/>
    </source>
</evidence>
<keyword evidence="1" id="KW-0472">Membrane</keyword>
<organism evidence="2 3">
    <name type="scientific">Photobacterium aphoticum</name>
    <dbReference type="NCBI Taxonomy" id="754436"/>
    <lineage>
        <taxon>Bacteria</taxon>
        <taxon>Pseudomonadati</taxon>
        <taxon>Pseudomonadota</taxon>
        <taxon>Gammaproteobacteria</taxon>
        <taxon>Vibrionales</taxon>
        <taxon>Vibrionaceae</taxon>
        <taxon>Photobacterium</taxon>
    </lineage>
</organism>
<dbReference type="Proteomes" id="UP000029227">
    <property type="component" value="Unassembled WGS sequence"/>
</dbReference>
<protein>
    <submittedName>
        <fullName evidence="2">Uncharacterized protein</fullName>
    </submittedName>
</protein>
<keyword evidence="1" id="KW-1133">Transmembrane helix</keyword>
<reference evidence="2 3" key="1">
    <citation type="journal article" date="2014" name="Genome Announc.">
        <title>Draft Genome Sequences of Two Vibrionaceae Species, Vibrio ponticus C121 and Photobacterium aphoticum C119, Isolated as Coral Reef Microbiota.</title>
        <authorList>
            <person name="Al-saari N."/>
            <person name="Meirelles P.M."/>
            <person name="Mino S."/>
            <person name="Suda W."/>
            <person name="Oshima K."/>
            <person name="Hattori M."/>
            <person name="Ohkuma M."/>
            <person name="Thompson F.L."/>
            <person name="Gomez-Gil B."/>
            <person name="Sawabe T."/>
            <person name="Sawabe T."/>
        </authorList>
    </citation>
    <scope>NUCLEOTIDE SEQUENCE [LARGE SCALE GENOMIC DNA]</scope>
    <source>
        <strain evidence="2 3">JCM 19237</strain>
    </source>
</reference>
<keyword evidence="1" id="KW-0812">Transmembrane</keyword>
<sequence>MMDNTLILLSTDRIRSIGIFLPEISPNDVNTVFFVNISLVLQQFLLFISSFYFISRK</sequence>
<evidence type="ECO:0000313" key="3">
    <source>
        <dbReference type="Proteomes" id="UP000029227"/>
    </source>
</evidence>
<gene>
    <name evidence="2" type="ORF">JCM19237_6456</name>
</gene>
<dbReference type="STRING" id="754436.JCM19237_6456"/>
<accession>A0A090R7H0</accession>
<feature type="transmembrane region" description="Helical" evidence="1">
    <location>
        <begin position="32"/>
        <end position="54"/>
    </location>
</feature>
<evidence type="ECO:0000256" key="1">
    <source>
        <dbReference type="SAM" id="Phobius"/>
    </source>
</evidence>
<proteinExistence type="predicted"/>
<dbReference type="AlphaFoldDB" id="A0A090R7H0"/>
<name>A0A090R7H0_9GAMM</name>
<comment type="caution">
    <text evidence="2">The sequence shown here is derived from an EMBL/GenBank/DDBJ whole genome shotgun (WGS) entry which is preliminary data.</text>
</comment>